<dbReference type="PANTHER" id="PTHR11412:SF171">
    <property type="entry name" value="PREGNANCY ZONE PROTEIN-LIKE PROTEIN"/>
    <property type="match status" value="1"/>
</dbReference>
<dbReference type="SUPFAM" id="SSF48239">
    <property type="entry name" value="Terpenoid cyclases/Protein prenyltransferases"/>
    <property type="match status" value="1"/>
</dbReference>
<dbReference type="Gene3D" id="1.50.10.20">
    <property type="match status" value="1"/>
</dbReference>
<organism evidence="3 4">
    <name type="scientific">Clonorchis sinensis</name>
    <name type="common">Chinese liver fluke</name>
    <dbReference type="NCBI Taxonomy" id="79923"/>
    <lineage>
        <taxon>Eukaryota</taxon>
        <taxon>Metazoa</taxon>
        <taxon>Spiralia</taxon>
        <taxon>Lophotrochozoa</taxon>
        <taxon>Platyhelminthes</taxon>
        <taxon>Trematoda</taxon>
        <taxon>Digenea</taxon>
        <taxon>Opisthorchiida</taxon>
        <taxon>Opisthorchiata</taxon>
        <taxon>Opisthorchiidae</taxon>
        <taxon>Clonorchis</taxon>
    </lineage>
</organism>
<proteinExistence type="predicted"/>
<feature type="domain" description="EGF-like" evidence="2">
    <location>
        <begin position="653"/>
        <end position="664"/>
    </location>
</feature>
<dbReference type="EMBL" id="DF143287">
    <property type="protein sequence ID" value="GAA37298.2"/>
    <property type="molecule type" value="Genomic_DNA"/>
</dbReference>
<gene>
    <name evidence="3" type="ORF">CLF_108001</name>
</gene>
<evidence type="ECO:0000313" key="4">
    <source>
        <dbReference type="Proteomes" id="UP000008909"/>
    </source>
</evidence>
<protein>
    <submittedName>
        <fullName evidence="3">Delta-like protein 4</fullName>
    </submittedName>
</protein>
<name>H2KS35_CLOSI</name>
<dbReference type="PANTHER" id="PTHR11412">
    <property type="entry name" value="MACROGLOBULIN / COMPLEMENT"/>
    <property type="match status" value="1"/>
</dbReference>
<evidence type="ECO:0000259" key="2">
    <source>
        <dbReference type="PROSITE" id="PS00022"/>
    </source>
</evidence>
<keyword evidence="4" id="KW-1185">Reference proteome</keyword>
<dbReference type="PROSITE" id="PS00022">
    <property type="entry name" value="EGF_1"/>
    <property type="match status" value="1"/>
</dbReference>
<dbReference type="InterPro" id="IPR008930">
    <property type="entry name" value="Terpenoid_cyclase/PrenylTrfase"/>
</dbReference>
<evidence type="ECO:0000313" key="3">
    <source>
        <dbReference type="EMBL" id="GAA37298.2"/>
    </source>
</evidence>
<dbReference type="Proteomes" id="UP000008909">
    <property type="component" value="Unassembled WGS sequence"/>
</dbReference>
<dbReference type="Gene3D" id="2.10.25.10">
    <property type="entry name" value="Laminin"/>
    <property type="match status" value="1"/>
</dbReference>
<reference key="2">
    <citation type="submission" date="2011-10" db="EMBL/GenBank/DDBJ databases">
        <title>The genome and transcriptome sequence of Clonorchis sinensis provide insights into the carcinogenic liver fluke.</title>
        <authorList>
            <person name="Wang X."/>
            <person name="Huang Y."/>
            <person name="Chen W."/>
            <person name="Liu H."/>
            <person name="Guo L."/>
            <person name="Chen Y."/>
            <person name="Luo F."/>
            <person name="Zhou W."/>
            <person name="Sun J."/>
            <person name="Mao Q."/>
            <person name="Liang P."/>
            <person name="Zhou C."/>
            <person name="Tian Y."/>
            <person name="Men J."/>
            <person name="Lv X."/>
            <person name="Huang L."/>
            <person name="Zhou J."/>
            <person name="Hu Y."/>
            <person name="Li R."/>
            <person name="Zhang F."/>
            <person name="Lei H."/>
            <person name="Li X."/>
            <person name="Hu X."/>
            <person name="Liang C."/>
            <person name="Xu J."/>
            <person name="Wu Z."/>
            <person name="Yu X."/>
        </authorList>
    </citation>
    <scope>NUCLEOTIDE SEQUENCE</scope>
    <source>
        <strain>Henan</strain>
    </source>
</reference>
<feature type="signal peptide" evidence="1">
    <location>
        <begin position="1"/>
        <end position="17"/>
    </location>
</feature>
<dbReference type="InterPro" id="IPR000742">
    <property type="entry name" value="EGF"/>
</dbReference>
<accession>H2KS35</accession>
<feature type="chain" id="PRO_5003564151" evidence="1">
    <location>
        <begin position="18"/>
        <end position="1843"/>
    </location>
</feature>
<dbReference type="InterPro" id="IPR050473">
    <property type="entry name" value="A2M/Complement_sys"/>
</dbReference>
<evidence type="ECO:0000256" key="1">
    <source>
        <dbReference type="SAM" id="SignalP"/>
    </source>
</evidence>
<dbReference type="Gene3D" id="2.60.40.1930">
    <property type="match status" value="1"/>
</dbReference>
<reference evidence="3" key="1">
    <citation type="journal article" date="2011" name="Genome Biol.">
        <title>The draft genome of the carcinogenic human liver fluke Clonorchis sinensis.</title>
        <authorList>
            <person name="Wang X."/>
            <person name="Chen W."/>
            <person name="Huang Y."/>
            <person name="Sun J."/>
            <person name="Men J."/>
            <person name="Liu H."/>
            <person name="Luo F."/>
            <person name="Guo L."/>
            <person name="Lv X."/>
            <person name="Deng C."/>
            <person name="Zhou C."/>
            <person name="Fan Y."/>
            <person name="Li X."/>
            <person name="Huang L."/>
            <person name="Hu Y."/>
            <person name="Liang C."/>
            <person name="Hu X."/>
            <person name="Xu J."/>
            <person name="Yu X."/>
        </authorList>
    </citation>
    <scope>NUCLEOTIDE SEQUENCE [LARGE SCALE GENOMIC DNA]</scope>
    <source>
        <strain evidence="3">Henan</strain>
    </source>
</reference>
<keyword evidence="1" id="KW-0732">Signal</keyword>
<sequence length="1843" mass="208048">MLILWLLWLSLSLSSMGQWDALDWMYRPFITRPGQVFSITMGESRSGQPVVIYTFGSQPMNITYTSFEKGQHSMKQEGGKELQFAVSEPVGERLHLVRHLYNYSKQSKLWSDMFIRLDIQIENRTEPVGYYHQLTVDDNQDLFLIETSKPTYRPNETVWFGVVCLQPKHWSLLGGGDFGNASEPRFSIMVNSSETNTVVCRWDDLTASQSKKLSFHVPENSSQGMWTISVNATGRLESTSILVLDREDLMPTIQFHPIRWTKSILYGSFRIGFCANQTDGRPVGGPVKLILCRCTIPMALRHENYPSSSFTANFTEALISRDSCPTEGESTKHQPCAVLDDVIRESNGCLEHSFERNPTVFDQVDSADDSNLIVCARVFDAPTNRFYSFCEQLASDVPDHTTIVVNPFYKYGLPMVGFAKIPPPLVSTNVKYVLEMSYSEDSCKLENKLLDLWLPKDISTHTVLGEEFSRSEHSRLELDTSEDSVARFTVPPIFSDSPMLAAIRQLTQGSFLETTDDDVVKLLPAHETTYEAIQLWPSPLEPISAESCEPIVNLSVIGNTKLTDKKWFIFAISRGTIIELNVVDVDAEGQPEVDFVCQDQDGPLGHYVCLNESDVQNDTIECLPGWQGIGCLEPVCSPHCNPQSGYCTLPYECQCRSGWRGDGCNECENCWDRVCHTPHGLVQWDCESTSNQTLATKAQMESQRSSVHSTKFIFQRNLTAKLPPNVFGELKFVVFYFHHSENGTIEPISTRGVIRRPEFCPRPHEDISIKFDRTHALPGSTVQVVVLSDKSVVDENAVCHVRVWDERLLAQNGGRQNLLYVDAYEKRFKQNSGSVTSQQVLTGQFYDFHTFGFSLGAMPTDSYDGCNIQRNMKHLSEQVVRARTDNWHTDHVLYEVGTPEVLQNLTTDKDRLNWGLRYSFIVPQTGYHLRASAFCYGEEKGVWSSMSMPLRIDDAIGFQLTSVPGLDLLETANLQISLFIHGPFQENNCVRFFVRTKFDDQIISFSGPTAFSSACICNRTVERKFTTQFTAEIPGETLINAELFLLPQNSGCGIKPNSAEYYQTRSIKPMRTIVKRIRVRPGENPQRTATALKCFTTPDHNESLSVDIKLPSSKPDGKNHSDFGPIYFSYSENLIDPILRGFQQYEQRPLLTAYDNLAALSTAIQSLNHLAPYHHHPGTTSQSLVTKINSAIHSAFVRLASFKTYPGQLNNSLMYAETGLVSDPKLNLLVYRTLNHLERSPSARAPSMTVILRSELDGLFREFNTTYAVSDCHNNRNQTLDERGLSFLSQWYIAMKESPYEQSYRERLDRNIEATTHHLAICLALFAHREHSQSSGRLERFQTSTLANLAYALSLIEPNLDSLTEIIDIVLRRQIRTRSTVDTSEQEVHWEESIYENDERSAEQPANPVEITYHAYMALFNTGKNLTELVPIVRWQLKHLSVFGTVSDPIDSYFIGLQLFTFMRHIGILNPTGTKRSQSSYEITLAQEDNFSVPLMGSFNGSPMSFTQGMLTLLDGPSEFVQGMNFTVAPRVSSTGCFSATVTQISCRSSDSIRVNSSTDGFTLSIEESKNKVSNPLGAQVAVCLNSSLNESLQLTVRGQTGWELQSIPESDSFSTSVVSDTEGNVVRFVLTTEEYTGCLEFLYTQTATMLFAHPMKVVAESSNPVRSRKTEAFYLLPTSDNPSDIRPSLSQSHRWTSKQDCHNLSIRPFEYSNAMRNFSGNVTAICKAPVFLFHLQTKNAWLYVAQVSANREIRIWQLQISRLWRQCFVGLKDWTIVSSVTEEFIQQLSLEQALEFISRSPNTLTLDGMEFDALLLTNEDANRCSNLHETKTMIGNSLTYNF</sequence>